<evidence type="ECO:0000313" key="9">
    <source>
        <dbReference type="EMBL" id="CAB9509999.1"/>
    </source>
</evidence>
<feature type="region of interest" description="Disordered" evidence="7">
    <location>
        <begin position="1"/>
        <end position="96"/>
    </location>
</feature>
<dbReference type="GO" id="GO:0006302">
    <property type="term" value="P:double-strand break repair"/>
    <property type="evidence" value="ECO:0007669"/>
    <property type="project" value="UniProtKB-ARBA"/>
</dbReference>
<dbReference type="GO" id="GO:0000110">
    <property type="term" value="C:nucleotide-excision repair factor 1 complex"/>
    <property type="evidence" value="ECO:0007669"/>
    <property type="project" value="TreeGrafter"/>
</dbReference>
<reference evidence="9" key="1">
    <citation type="submission" date="2020-06" db="EMBL/GenBank/DDBJ databases">
        <authorList>
            <consortium name="Plant Systems Biology data submission"/>
        </authorList>
    </citation>
    <scope>NUCLEOTIDE SEQUENCE</scope>
    <source>
        <strain evidence="9">D6</strain>
    </source>
</reference>
<dbReference type="FunFam" id="3.40.50.10130:FF:000001">
    <property type="entry name" value="DNA excision repair protein ERCC-1"/>
    <property type="match status" value="1"/>
</dbReference>
<evidence type="ECO:0000259" key="8">
    <source>
        <dbReference type="Pfam" id="PF03834"/>
    </source>
</evidence>
<dbReference type="OrthoDB" id="10262814at2759"/>
<evidence type="ECO:0000256" key="1">
    <source>
        <dbReference type="ARBA" id="ARBA00004123"/>
    </source>
</evidence>
<dbReference type="AlphaFoldDB" id="A0A9N8DZI2"/>
<name>A0A9N8DZI2_9STRA</name>
<sequence>MASTTNPSSGQQKPPPSGGPTNENRGGGSGNIAAVARARNPYAAKKNPYASKKPKTAATSAGTSIGTSSKRNNPTTNDNDRPQKRADKPQIARDSQPPALQAFAGSSFSQAFGAIDETEYFQQATADGKNAGANNAHERAEQRAFEDTMTDRDHHAMIQPHVLSVSTKQRGNGILNFIRNVPFAYSRMVPDYLLSPTSCALFLSLKYHNLHPQYIHKRIAELRTDFQLRVLLVLVDMDDNQSTLLYLNKLAVQQNFTMILAWTEEEAARYLESYKALDGNDCSLIMRKEKTNFADQAADFLAGGTGVNKTDAASLLSQFSSVKAIMAATKDELGMVPGLGQVKVTRLHDAFHKPFSSKRQRERKEKAEKEAASGSEKDDTGVAQAPLEGNATEKKGNVVAQGGDASTPGTNTGSENSSGLESEKAKS</sequence>
<dbReference type="InterPro" id="IPR047260">
    <property type="entry name" value="ERCC1-like_central_dom"/>
</dbReference>
<evidence type="ECO:0000256" key="4">
    <source>
        <dbReference type="ARBA" id="ARBA00023125"/>
    </source>
</evidence>
<accession>A0A9N8DZI2</accession>
<gene>
    <name evidence="9" type="ORF">SEMRO_414_G138280.1</name>
</gene>
<dbReference type="InterPro" id="IPR010994">
    <property type="entry name" value="RuvA_2-like"/>
</dbReference>
<keyword evidence="4" id="KW-0238">DNA-binding</keyword>
<comment type="subcellular location">
    <subcellularLocation>
        <location evidence="1">Nucleus</location>
    </subcellularLocation>
</comment>
<comment type="caution">
    <text evidence="9">The sequence shown here is derived from an EMBL/GenBank/DDBJ whole genome shotgun (WGS) entry which is preliminary data.</text>
</comment>
<dbReference type="GO" id="GO:0070914">
    <property type="term" value="P:UV-damage excision repair"/>
    <property type="evidence" value="ECO:0007669"/>
    <property type="project" value="TreeGrafter"/>
</dbReference>
<dbReference type="InterPro" id="IPR011335">
    <property type="entry name" value="Restrct_endonuc-II-like"/>
</dbReference>
<evidence type="ECO:0000313" key="10">
    <source>
        <dbReference type="Proteomes" id="UP001153069"/>
    </source>
</evidence>
<dbReference type="NCBIfam" id="TIGR00597">
    <property type="entry name" value="rad10"/>
    <property type="match status" value="1"/>
</dbReference>
<keyword evidence="6" id="KW-0539">Nucleus</keyword>
<evidence type="ECO:0000256" key="2">
    <source>
        <dbReference type="ARBA" id="ARBA00008283"/>
    </source>
</evidence>
<dbReference type="CDD" id="cd22325">
    <property type="entry name" value="ERCC1_C-like"/>
    <property type="match status" value="1"/>
</dbReference>
<dbReference type="PANTHER" id="PTHR12749:SF0">
    <property type="entry name" value="DNA EXCISION REPAIR PROTEIN ERCC-1"/>
    <property type="match status" value="1"/>
</dbReference>
<evidence type="ECO:0000256" key="6">
    <source>
        <dbReference type="ARBA" id="ARBA00023242"/>
    </source>
</evidence>
<dbReference type="SUPFAM" id="SSF47781">
    <property type="entry name" value="RuvA domain 2-like"/>
    <property type="match status" value="1"/>
</dbReference>
<keyword evidence="5" id="KW-0234">DNA repair</keyword>
<dbReference type="GO" id="GO:0003697">
    <property type="term" value="F:single-stranded DNA binding"/>
    <property type="evidence" value="ECO:0007669"/>
    <property type="project" value="TreeGrafter"/>
</dbReference>
<organism evidence="9 10">
    <name type="scientific">Seminavis robusta</name>
    <dbReference type="NCBI Taxonomy" id="568900"/>
    <lineage>
        <taxon>Eukaryota</taxon>
        <taxon>Sar</taxon>
        <taxon>Stramenopiles</taxon>
        <taxon>Ochrophyta</taxon>
        <taxon>Bacillariophyta</taxon>
        <taxon>Bacillariophyceae</taxon>
        <taxon>Bacillariophycidae</taxon>
        <taxon>Naviculales</taxon>
        <taxon>Naviculaceae</taxon>
        <taxon>Seminavis</taxon>
    </lineage>
</organism>
<evidence type="ECO:0000256" key="5">
    <source>
        <dbReference type="ARBA" id="ARBA00023204"/>
    </source>
</evidence>
<feature type="compositionally biased region" description="Polar residues" evidence="7">
    <location>
        <begin position="407"/>
        <end position="420"/>
    </location>
</feature>
<feature type="compositionally biased region" description="Basic and acidic residues" evidence="7">
    <location>
        <begin position="362"/>
        <end position="380"/>
    </location>
</feature>
<evidence type="ECO:0000256" key="3">
    <source>
        <dbReference type="ARBA" id="ARBA00022763"/>
    </source>
</evidence>
<dbReference type="Gene3D" id="1.10.150.20">
    <property type="entry name" value="5' to 3' exonuclease, C-terminal subdomain"/>
    <property type="match status" value="1"/>
</dbReference>
<dbReference type="EMBL" id="CAICTM010000413">
    <property type="protein sequence ID" value="CAB9509999.1"/>
    <property type="molecule type" value="Genomic_DNA"/>
</dbReference>
<feature type="compositionally biased region" description="Low complexity" evidence="7">
    <location>
        <begin position="33"/>
        <end position="44"/>
    </location>
</feature>
<feature type="region of interest" description="Disordered" evidence="7">
    <location>
        <begin position="350"/>
        <end position="427"/>
    </location>
</feature>
<dbReference type="SUPFAM" id="SSF52980">
    <property type="entry name" value="Restriction endonuclease-like"/>
    <property type="match status" value="1"/>
</dbReference>
<evidence type="ECO:0000256" key="7">
    <source>
        <dbReference type="SAM" id="MobiDB-lite"/>
    </source>
</evidence>
<feature type="compositionally biased region" description="Low complexity" evidence="7">
    <location>
        <begin position="56"/>
        <end position="69"/>
    </location>
</feature>
<dbReference type="GO" id="GO:0006312">
    <property type="term" value="P:mitotic recombination"/>
    <property type="evidence" value="ECO:0007669"/>
    <property type="project" value="TreeGrafter"/>
</dbReference>
<comment type="similarity">
    <text evidence="2">Belongs to the ERCC1/RAD10/SWI10 family.</text>
</comment>
<keyword evidence="10" id="KW-1185">Reference proteome</keyword>
<dbReference type="PANTHER" id="PTHR12749">
    <property type="entry name" value="EXCISION REPAIR CROSS-COMPLEMENTING 1 ERCC1"/>
    <property type="match status" value="1"/>
</dbReference>
<dbReference type="Pfam" id="PF14520">
    <property type="entry name" value="HHH_5"/>
    <property type="match status" value="1"/>
</dbReference>
<feature type="compositionally biased region" description="Basic and acidic residues" evidence="7">
    <location>
        <begin position="78"/>
        <end position="91"/>
    </location>
</feature>
<dbReference type="GO" id="GO:0003684">
    <property type="term" value="F:damaged DNA binding"/>
    <property type="evidence" value="ECO:0007669"/>
    <property type="project" value="InterPro"/>
</dbReference>
<proteinExistence type="inferred from homology"/>
<keyword evidence="3" id="KW-0227">DNA damage</keyword>
<dbReference type="Pfam" id="PF03834">
    <property type="entry name" value="Rad10"/>
    <property type="match status" value="1"/>
</dbReference>
<protein>
    <submittedName>
        <fullName evidence="9">Excision repair protein ERCC-1</fullName>
    </submittedName>
</protein>
<feature type="domain" description="ERCC1-like central" evidence="8">
    <location>
        <begin position="163"/>
        <end position="275"/>
    </location>
</feature>
<dbReference type="Proteomes" id="UP001153069">
    <property type="component" value="Unassembled WGS sequence"/>
</dbReference>
<dbReference type="InterPro" id="IPR004579">
    <property type="entry name" value="ERCC1/RAD10/SWI10"/>
</dbReference>
<dbReference type="GO" id="GO:0070522">
    <property type="term" value="C:ERCC4-ERCC1 complex"/>
    <property type="evidence" value="ECO:0007669"/>
    <property type="project" value="TreeGrafter"/>
</dbReference>
<dbReference type="Gene3D" id="3.40.50.10130">
    <property type="match status" value="1"/>
</dbReference>